<dbReference type="Gene3D" id="3.40.50.720">
    <property type="entry name" value="NAD(P)-binding Rossmann-like Domain"/>
    <property type="match status" value="1"/>
</dbReference>
<evidence type="ECO:0000313" key="4">
    <source>
        <dbReference type="Proteomes" id="UP000231414"/>
    </source>
</evidence>
<organism evidence="3 4">
    <name type="scientific">candidate division WWE3 bacterium CG08_land_8_20_14_0_20_43_13</name>
    <dbReference type="NCBI Taxonomy" id="1975087"/>
    <lineage>
        <taxon>Bacteria</taxon>
        <taxon>Katanobacteria</taxon>
    </lineage>
</organism>
<dbReference type="InterPro" id="IPR001509">
    <property type="entry name" value="Epimerase_deHydtase"/>
</dbReference>
<dbReference type="InterPro" id="IPR036291">
    <property type="entry name" value="NAD(P)-bd_dom_sf"/>
</dbReference>
<proteinExistence type="inferred from homology"/>
<dbReference type="AlphaFoldDB" id="A0A2H0X6S7"/>
<comment type="similarity">
    <text evidence="1">Belongs to the NAD(P)-dependent epimerase/dehydratase family.</text>
</comment>
<evidence type="ECO:0000256" key="1">
    <source>
        <dbReference type="ARBA" id="ARBA00007637"/>
    </source>
</evidence>
<dbReference type="EMBL" id="PEYW01000039">
    <property type="protein sequence ID" value="PIS20630.1"/>
    <property type="molecule type" value="Genomic_DNA"/>
</dbReference>
<evidence type="ECO:0000313" key="3">
    <source>
        <dbReference type="EMBL" id="PIS20630.1"/>
    </source>
</evidence>
<dbReference type="SUPFAM" id="SSF51735">
    <property type="entry name" value="NAD(P)-binding Rossmann-fold domains"/>
    <property type="match status" value="1"/>
</dbReference>
<dbReference type="Proteomes" id="UP000231414">
    <property type="component" value="Unassembled WGS sequence"/>
</dbReference>
<dbReference type="PANTHER" id="PTHR43000">
    <property type="entry name" value="DTDP-D-GLUCOSE 4,6-DEHYDRATASE-RELATED"/>
    <property type="match status" value="1"/>
</dbReference>
<dbReference type="Pfam" id="PF01370">
    <property type="entry name" value="Epimerase"/>
    <property type="match status" value="1"/>
</dbReference>
<protein>
    <submittedName>
        <fullName evidence="3">3-beta hydroxysteroid dehydrogenase</fullName>
    </submittedName>
</protein>
<feature type="domain" description="NAD-dependent epimerase/dehydratase" evidence="2">
    <location>
        <begin position="6"/>
        <end position="274"/>
    </location>
</feature>
<accession>A0A2H0X6S7</accession>
<reference evidence="4" key="1">
    <citation type="submission" date="2017-09" db="EMBL/GenBank/DDBJ databases">
        <title>Depth-based differentiation of microbial function through sediment-hosted aquifers and enrichment of novel symbionts in the deep terrestrial subsurface.</title>
        <authorList>
            <person name="Probst A.J."/>
            <person name="Ladd B."/>
            <person name="Jarett J.K."/>
            <person name="Geller-Mcgrath D.E."/>
            <person name="Sieber C.M.K."/>
            <person name="Emerson J.B."/>
            <person name="Anantharaman K."/>
            <person name="Thomas B.C."/>
            <person name="Malmstrom R."/>
            <person name="Stieglmeier M."/>
            <person name="Klingl A."/>
            <person name="Woyke T."/>
            <person name="Ryan C.M."/>
            <person name="Banfield J.F."/>
        </authorList>
    </citation>
    <scope>NUCLEOTIDE SEQUENCE [LARGE SCALE GENOMIC DNA]</scope>
</reference>
<sequence length="356" mass="39711">MDCKNILITGGAGFVGSNLAIKFKNKYPQVRVIVFDNLKRRGSELNIPRLKKAGVDFVHGDVRSNEDLEGLSEIDIIIECSAEPSVMAGVDDSPKYLINTNLLGTVNCLELARKRNSQFIFLSTSRVYPISLLEDLHFHEDETRFSLTEVQEMSGVSPQGVSEDFPLTGYRTLYGATKLSSELLIGEYAYTYKLPTIINRCGVITGPWQMGKVDQGFFVLWVASHLFGKDLSYIGYGGVGKQVRDFMHIDDLFEAIDLQIVSFNKFSGEVFNLGGGASNTVSLLELTAACQQITGKKISINSISETRLGDIRWFVTDCRKFNELTGWIPKKGVTETVNDIYDWLRTNRELVAPIFG</sequence>
<gene>
    <name evidence="3" type="ORF">COT52_02680</name>
</gene>
<comment type="caution">
    <text evidence="3">The sequence shown here is derived from an EMBL/GenBank/DDBJ whole genome shotgun (WGS) entry which is preliminary data.</text>
</comment>
<name>A0A2H0X6S7_UNCKA</name>
<evidence type="ECO:0000259" key="2">
    <source>
        <dbReference type="Pfam" id="PF01370"/>
    </source>
</evidence>